<keyword evidence="1" id="KW-1133">Transmembrane helix</keyword>
<dbReference type="RefSeq" id="WP_089357669.1">
    <property type="nucleotide sequence ID" value="NZ_FZPD01000005.1"/>
</dbReference>
<feature type="transmembrane region" description="Helical" evidence="1">
    <location>
        <begin position="269"/>
        <end position="291"/>
    </location>
</feature>
<protein>
    <submittedName>
        <fullName evidence="2">Uncharacterized protein</fullName>
    </submittedName>
</protein>
<name>A0A239L494_EKHLU</name>
<keyword evidence="1" id="KW-0812">Transmembrane</keyword>
<evidence type="ECO:0000256" key="1">
    <source>
        <dbReference type="SAM" id="Phobius"/>
    </source>
</evidence>
<organism evidence="2 3">
    <name type="scientific">Ekhidna lutea</name>
    <dbReference type="NCBI Taxonomy" id="447679"/>
    <lineage>
        <taxon>Bacteria</taxon>
        <taxon>Pseudomonadati</taxon>
        <taxon>Bacteroidota</taxon>
        <taxon>Cytophagia</taxon>
        <taxon>Cytophagales</taxon>
        <taxon>Reichenbachiellaceae</taxon>
        <taxon>Ekhidna</taxon>
    </lineage>
</organism>
<gene>
    <name evidence="2" type="ORF">SAMN05421640_2974</name>
</gene>
<keyword evidence="1" id="KW-0472">Membrane</keyword>
<dbReference type="Proteomes" id="UP000198393">
    <property type="component" value="Unassembled WGS sequence"/>
</dbReference>
<dbReference type="EMBL" id="FZPD01000005">
    <property type="protein sequence ID" value="SNT25427.1"/>
    <property type="molecule type" value="Genomic_DNA"/>
</dbReference>
<feature type="transmembrane region" description="Helical" evidence="1">
    <location>
        <begin position="42"/>
        <end position="59"/>
    </location>
</feature>
<dbReference type="AlphaFoldDB" id="A0A239L494"/>
<dbReference type="OrthoDB" id="1439339at2"/>
<evidence type="ECO:0000313" key="2">
    <source>
        <dbReference type="EMBL" id="SNT25427.1"/>
    </source>
</evidence>
<feature type="transmembrane region" description="Helical" evidence="1">
    <location>
        <begin position="230"/>
        <end position="257"/>
    </location>
</feature>
<sequence>MKKSIHQFYQKIIGQDPIEFALKATLVLFLFSEWVTGDEWVYMMPIMILSAFGLMVPGLHKNRIVWYILSIVFILKTNSQWWTQDNHLFVNMYWVITIAFVLSFKNWRQLLVKNSRAIIGLVFLFATIWKVLSPDFMSGSYFHFTFLTDSRFVEESDILGDLSQADLASNIRSLKESALSNEATQAALITNQKIRSVTKLITWHTIIIESLLALLFLLPQRYSITRYRNYLILVFALTTYLVMPIHSFAWLLIAITISQTGEDEKMDRFLLILSLPLMLIYKHIPFMQWIADLI</sequence>
<feature type="transmembrane region" description="Helical" evidence="1">
    <location>
        <begin position="200"/>
        <end position="218"/>
    </location>
</feature>
<evidence type="ECO:0000313" key="3">
    <source>
        <dbReference type="Proteomes" id="UP000198393"/>
    </source>
</evidence>
<feature type="transmembrane region" description="Helical" evidence="1">
    <location>
        <begin position="64"/>
        <end position="82"/>
    </location>
</feature>
<accession>A0A239L494</accession>
<keyword evidence="3" id="KW-1185">Reference proteome</keyword>
<reference evidence="2 3" key="1">
    <citation type="submission" date="2017-06" db="EMBL/GenBank/DDBJ databases">
        <authorList>
            <person name="Kim H.J."/>
            <person name="Triplett B.A."/>
        </authorList>
    </citation>
    <scope>NUCLEOTIDE SEQUENCE [LARGE SCALE GENOMIC DNA]</scope>
    <source>
        <strain evidence="2 3">DSM 19307</strain>
    </source>
</reference>
<feature type="transmembrane region" description="Helical" evidence="1">
    <location>
        <begin position="116"/>
        <end position="132"/>
    </location>
</feature>
<feature type="transmembrane region" description="Helical" evidence="1">
    <location>
        <begin position="88"/>
        <end position="104"/>
    </location>
</feature>
<proteinExistence type="predicted"/>